<protein>
    <submittedName>
        <fullName evidence="6">DNA-binding response regulator</fullName>
    </submittedName>
</protein>
<evidence type="ECO:0000259" key="5">
    <source>
        <dbReference type="PROSITE" id="PS51755"/>
    </source>
</evidence>
<dbReference type="Gene3D" id="1.10.10.10">
    <property type="entry name" value="Winged helix-like DNA-binding domain superfamily/Winged helix DNA-binding domain"/>
    <property type="match status" value="1"/>
</dbReference>
<dbReference type="OrthoDB" id="9802426at2"/>
<dbReference type="GO" id="GO:0000976">
    <property type="term" value="F:transcription cis-regulatory region binding"/>
    <property type="evidence" value="ECO:0007669"/>
    <property type="project" value="TreeGrafter"/>
</dbReference>
<dbReference type="CDD" id="cd00383">
    <property type="entry name" value="trans_reg_C"/>
    <property type="match status" value="1"/>
</dbReference>
<dbReference type="RefSeq" id="WP_116392124.1">
    <property type="nucleotide sequence ID" value="NZ_QUQO01000001.1"/>
</dbReference>
<dbReference type="EMBL" id="QUQO01000001">
    <property type="protein sequence ID" value="RFB05491.1"/>
    <property type="molecule type" value="Genomic_DNA"/>
</dbReference>
<dbReference type="InterPro" id="IPR016032">
    <property type="entry name" value="Sig_transdc_resp-reg_C-effctor"/>
</dbReference>
<evidence type="ECO:0000256" key="3">
    <source>
        <dbReference type="ARBA" id="ARBA00023125"/>
    </source>
</evidence>
<reference evidence="6 7" key="1">
    <citation type="submission" date="2018-08" db="EMBL/GenBank/DDBJ databases">
        <title>Parvularcula sp. SM1705, isolated from surface water of the South Sea China.</title>
        <authorList>
            <person name="Sun L."/>
        </authorList>
    </citation>
    <scope>NUCLEOTIDE SEQUENCE [LARGE SCALE GENOMIC DNA]</scope>
    <source>
        <strain evidence="6 7">SM1705</strain>
    </source>
</reference>
<evidence type="ECO:0000313" key="7">
    <source>
        <dbReference type="Proteomes" id="UP000264589"/>
    </source>
</evidence>
<sequence length="216" mass="23768">MAGQIRLILLEPDAAIRAALVEQFAVAGEFHAIAAADVDGLPDEESSLSHIDVLLTDEARPETLSAAAARGFRGPVIAFRAGEGVQIRLERPCRFSTLAATIRSALHDHTRSEDARFQLGPYEFSPAERVLAVPGEEPIRLTDKEAAILRYLYRAGTRPVSREELLGEVWGYQSGITTHTLETHIYRLRQKIEPDPSEARLLITVEGGYRLGQTNA</sequence>
<dbReference type="InterPro" id="IPR036388">
    <property type="entry name" value="WH-like_DNA-bd_sf"/>
</dbReference>
<dbReference type="GO" id="GO:0000156">
    <property type="term" value="F:phosphorelay response regulator activity"/>
    <property type="evidence" value="ECO:0007669"/>
    <property type="project" value="TreeGrafter"/>
</dbReference>
<dbReference type="InterPro" id="IPR001867">
    <property type="entry name" value="OmpR/PhoB-type_DNA-bd"/>
</dbReference>
<feature type="domain" description="OmpR/PhoB-type" evidence="5">
    <location>
        <begin position="114"/>
        <end position="213"/>
    </location>
</feature>
<dbReference type="InterPro" id="IPR039420">
    <property type="entry name" value="WalR-like"/>
</dbReference>
<organism evidence="6 7">
    <name type="scientific">Parvularcula marina</name>
    <dbReference type="NCBI Taxonomy" id="2292771"/>
    <lineage>
        <taxon>Bacteria</taxon>
        <taxon>Pseudomonadati</taxon>
        <taxon>Pseudomonadota</taxon>
        <taxon>Alphaproteobacteria</taxon>
        <taxon>Parvularculales</taxon>
        <taxon>Parvularculaceae</taxon>
        <taxon>Parvularcula</taxon>
    </lineage>
</organism>
<proteinExistence type="predicted"/>
<feature type="DNA-binding region" description="OmpR/PhoB-type" evidence="4">
    <location>
        <begin position="114"/>
        <end position="213"/>
    </location>
</feature>
<evidence type="ECO:0000256" key="2">
    <source>
        <dbReference type="ARBA" id="ARBA00023012"/>
    </source>
</evidence>
<dbReference type="PANTHER" id="PTHR48111:SF40">
    <property type="entry name" value="PHOSPHATE REGULON TRANSCRIPTIONAL REGULATORY PROTEIN PHOB"/>
    <property type="match status" value="1"/>
</dbReference>
<evidence type="ECO:0000313" key="6">
    <source>
        <dbReference type="EMBL" id="RFB05491.1"/>
    </source>
</evidence>
<dbReference type="GO" id="GO:0005829">
    <property type="term" value="C:cytosol"/>
    <property type="evidence" value="ECO:0007669"/>
    <property type="project" value="TreeGrafter"/>
</dbReference>
<name>A0A371RJ63_9PROT</name>
<evidence type="ECO:0000256" key="4">
    <source>
        <dbReference type="PROSITE-ProRule" id="PRU01091"/>
    </source>
</evidence>
<dbReference type="Proteomes" id="UP000264589">
    <property type="component" value="Unassembled WGS sequence"/>
</dbReference>
<gene>
    <name evidence="6" type="ORF">DX908_09595</name>
</gene>
<dbReference type="Pfam" id="PF00486">
    <property type="entry name" value="Trans_reg_C"/>
    <property type="match status" value="1"/>
</dbReference>
<keyword evidence="7" id="KW-1185">Reference proteome</keyword>
<dbReference type="SUPFAM" id="SSF46894">
    <property type="entry name" value="C-terminal effector domain of the bipartite response regulators"/>
    <property type="match status" value="1"/>
</dbReference>
<dbReference type="PROSITE" id="PS51755">
    <property type="entry name" value="OMPR_PHOB"/>
    <property type="match status" value="1"/>
</dbReference>
<dbReference type="GO" id="GO:0032993">
    <property type="term" value="C:protein-DNA complex"/>
    <property type="evidence" value="ECO:0007669"/>
    <property type="project" value="TreeGrafter"/>
</dbReference>
<keyword evidence="1" id="KW-0597">Phosphoprotein</keyword>
<keyword evidence="3 4" id="KW-0238">DNA-binding</keyword>
<dbReference type="PANTHER" id="PTHR48111">
    <property type="entry name" value="REGULATOR OF RPOS"/>
    <property type="match status" value="1"/>
</dbReference>
<comment type="caution">
    <text evidence="6">The sequence shown here is derived from an EMBL/GenBank/DDBJ whole genome shotgun (WGS) entry which is preliminary data.</text>
</comment>
<dbReference type="GO" id="GO:0006355">
    <property type="term" value="P:regulation of DNA-templated transcription"/>
    <property type="evidence" value="ECO:0007669"/>
    <property type="project" value="InterPro"/>
</dbReference>
<dbReference type="SMART" id="SM00862">
    <property type="entry name" value="Trans_reg_C"/>
    <property type="match status" value="1"/>
</dbReference>
<keyword evidence="2" id="KW-0902">Two-component regulatory system</keyword>
<accession>A0A371RJ63</accession>
<dbReference type="AlphaFoldDB" id="A0A371RJ63"/>
<evidence type="ECO:0000256" key="1">
    <source>
        <dbReference type="ARBA" id="ARBA00022553"/>
    </source>
</evidence>
<dbReference type="InParanoid" id="A0A371RJ63"/>